<dbReference type="VEuPathDB" id="TriTrypDB:TcCLB.511827.70"/>
<organism evidence="1 2">
    <name type="scientific">Trypanosoma cruzi</name>
    <dbReference type="NCBI Taxonomy" id="5693"/>
    <lineage>
        <taxon>Eukaryota</taxon>
        <taxon>Discoba</taxon>
        <taxon>Euglenozoa</taxon>
        <taxon>Kinetoplastea</taxon>
        <taxon>Metakinetoplastina</taxon>
        <taxon>Trypanosomatida</taxon>
        <taxon>Trypanosomatidae</taxon>
        <taxon>Trypanosoma</taxon>
        <taxon>Schizotrypanum</taxon>
    </lineage>
</organism>
<dbReference type="VEuPathDB" id="TriTrypDB:ECC02_007494"/>
<dbReference type="VEuPathDB" id="TriTrypDB:TCDM_08615"/>
<comment type="caution">
    <text evidence="1">The sequence shown here is derived from an EMBL/GenBank/DDBJ whole genome shotgun (WGS) entry which is preliminary data.</text>
</comment>
<dbReference type="VEuPathDB" id="TriTrypDB:C4B63_49g189"/>
<dbReference type="AlphaFoldDB" id="A0A2V2V8A3"/>
<dbReference type="VEuPathDB" id="TriTrypDB:TcBrA4_0094810"/>
<evidence type="ECO:0000313" key="1">
    <source>
        <dbReference type="EMBL" id="PWU90543.1"/>
    </source>
</evidence>
<dbReference type="Proteomes" id="UP000246121">
    <property type="component" value="Unassembled WGS sequence"/>
</dbReference>
<proteinExistence type="predicted"/>
<dbReference type="VEuPathDB" id="TriTrypDB:TcG_06716"/>
<dbReference type="VEuPathDB" id="TriTrypDB:TcCLB.510535.70"/>
<dbReference type="VEuPathDB" id="TriTrypDB:TCSYLVIO_001903"/>
<dbReference type="VEuPathDB" id="TriTrypDB:TCDM_08616"/>
<gene>
    <name evidence="1" type="ORF">C4B63_49g189</name>
</gene>
<sequence length="561" mass="62497">MLEGPDCLQLDENVLEALVHALTADRSLCVEDCLPYILNEIAHGESDVGAQRRRGTRGRWEHAKAAEVAESLGRALNSRAGGKEWSAAEDGWNMFLCGIGSGRRANGEVREALRALVGPATQALAPVLEFLVSEENVHEDRLLCARGFYARAVSSLLRVHLPGATEKECVMWLRRCDWKKGLEELLSPFLQCEVEPLAKELAFHFQQGMKTARREEPQHFFSFFLQLYERYNADVRTHGWTSPNMKAQDSISLLALGSVSLAFIAVSVFRGVYGWCEGSQFLASRDFTVHGVNSFIEFLDRARGIIHGGAQLLLAESIFFHSAFCVFLETAKVAAERSFTTGARALWRQEFLAMDPPRAFHTVCGAYHMLRCLEAVVRRLGVVFSLLPTYAVSLWERTITPCLSTFVCVCEAAKESCDSNLDALMVSLEVLGCAHAMHSAAEEWMEQCCEVCGGVEISTSSLERLALWRDELTRGTTHDVKQFLARLFAEPGLLEWRDLQAWDALLRVVCSGKTPAHAVVYEDMKLSLTRLISEEQRNSLKEYCQVTSMGALATLLGKTVT</sequence>
<dbReference type="VEuPathDB" id="TriTrypDB:BCY84_07025"/>
<dbReference type="EMBL" id="PRFA01000049">
    <property type="protein sequence ID" value="PWU90543.1"/>
    <property type="molecule type" value="Genomic_DNA"/>
</dbReference>
<dbReference type="VEuPathDB" id="TriTrypDB:Tc_MARK_281"/>
<name>A0A2V2V8A3_TRYCR</name>
<accession>A0A2V2V8A3</accession>
<reference evidence="1 2" key="1">
    <citation type="journal article" date="2018" name="Microb. Genom.">
        <title>Expanding an expanded genome: long-read sequencing of Trypanosoma cruzi.</title>
        <authorList>
            <person name="Berna L."/>
            <person name="Rodriguez M."/>
            <person name="Chiribao M.L."/>
            <person name="Parodi-Talice A."/>
            <person name="Pita S."/>
            <person name="Rijo G."/>
            <person name="Alvarez-Valin F."/>
            <person name="Robello C."/>
        </authorList>
    </citation>
    <scope>NUCLEOTIDE SEQUENCE [LARGE SCALE GENOMIC DNA]</scope>
    <source>
        <strain evidence="1 2">Dm28c</strain>
    </source>
</reference>
<dbReference type="VEuPathDB" id="TriTrypDB:TcCL_NonESM00402"/>
<evidence type="ECO:0000313" key="2">
    <source>
        <dbReference type="Proteomes" id="UP000246121"/>
    </source>
</evidence>
<dbReference type="VEuPathDB" id="TriTrypDB:C3747_92g140"/>
<protein>
    <submittedName>
        <fullName evidence="1">Uncharacterized protein</fullName>
    </submittedName>
</protein>